<feature type="region of interest" description="Disordered" evidence="1">
    <location>
        <begin position="78"/>
        <end position="127"/>
    </location>
</feature>
<dbReference type="InterPro" id="IPR052115">
    <property type="entry name" value="NEXT_complex_subunit_ZCCHC8"/>
</dbReference>
<dbReference type="GO" id="GO:0071013">
    <property type="term" value="C:catalytic step 2 spliceosome"/>
    <property type="evidence" value="ECO:0007669"/>
    <property type="project" value="TreeGrafter"/>
</dbReference>
<evidence type="ECO:0000313" key="3">
    <source>
        <dbReference type="Proteomes" id="UP000324705"/>
    </source>
</evidence>
<feature type="region of interest" description="Disordered" evidence="1">
    <location>
        <begin position="178"/>
        <end position="197"/>
    </location>
</feature>
<dbReference type="GO" id="GO:0003723">
    <property type="term" value="F:RNA binding"/>
    <property type="evidence" value="ECO:0007669"/>
    <property type="project" value="TreeGrafter"/>
</dbReference>
<feature type="region of interest" description="Disordered" evidence="1">
    <location>
        <begin position="29"/>
        <end position="66"/>
    </location>
</feature>
<feature type="compositionally biased region" description="Basic and acidic residues" evidence="1">
    <location>
        <begin position="11"/>
        <end position="20"/>
    </location>
</feature>
<gene>
    <name evidence="2" type="ORF">TRITD_4Av1G001590</name>
</gene>
<name>A0A9R0S1F0_TRITD</name>
<dbReference type="AlphaFoldDB" id="A0A9R0S1F0"/>
<organism evidence="2 3">
    <name type="scientific">Triticum turgidum subsp. durum</name>
    <name type="common">Durum wheat</name>
    <name type="synonym">Triticum durum</name>
    <dbReference type="NCBI Taxonomy" id="4567"/>
    <lineage>
        <taxon>Eukaryota</taxon>
        <taxon>Viridiplantae</taxon>
        <taxon>Streptophyta</taxon>
        <taxon>Embryophyta</taxon>
        <taxon>Tracheophyta</taxon>
        <taxon>Spermatophyta</taxon>
        <taxon>Magnoliopsida</taxon>
        <taxon>Liliopsida</taxon>
        <taxon>Poales</taxon>
        <taxon>Poaceae</taxon>
        <taxon>BOP clade</taxon>
        <taxon>Pooideae</taxon>
        <taxon>Triticodae</taxon>
        <taxon>Triticeae</taxon>
        <taxon>Triticinae</taxon>
        <taxon>Triticum</taxon>
    </lineage>
</organism>
<dbReference type="EMBL" id="LT934117">
    <property type="protein sequence ID" value="VAH86943.1"/>
    <property type="molecule type" value="Genomic_DNA"/>
</dbReference>
<accession>A0A9R0S1F0</accession>
<sequence>MDEFISLGDEPQPRASEDLHQPLQVDAVDLNLNLNHAPPQPEPEPEPLPSQHHPQGTKASTSSVVVEVIDLEEGQIACQQSSSSSAAAAAAQDAAADNPQAKAKEEALGANGVGPPPPPSHHQPQDDDIIDLEEGQVEDMDLSDDNALVIVTKQHACVSAAGTPMGNNDGPPLSSRLSSGSFIDQSPTRGVKRPRTESAEPSVRVVYNNMTRESKRKLVELMQQWSEWQARKQHALTETVEKVLDCGEETYYPALHVGSERSCAVVILGG</sequence>
<dbReference type="PANTHER" id="PTHR13316">
    <property type="entry name" value="ZINC FINGER, CCHC DOMAIN CONTAINING 8"/>
    <property type="match status" value="1"/>
</dbReference>
<dbReference type="PANTHER" id="PTHR13316:SF0">
    <property type="entry name" value="ZINC FINGER CCHC DOMAIN-CONTAINING PROTEIN 8"/>
    <property type="match status" value="1"/>
</dbReference>
<reference evidence="2 3" key="1">
    <citation type="submission" date="2017-09" db="EMBL/GenBank/DDBJ databases">
        <authorList>
            <consortium name="International Durum Wheat Genome Sequencing Consortium (IDWGSC)"/>
            <person name="Milanesi L."/>
        </authorList>
    </citation>
    <scope>NUCLEOTIDE SEQUENCE [LARGE SCALE GENOMIC DNA]</scope>
    <source>
        <strain evidence="3">cv. Svevo</strain>
    </source>
</reference>
<dbReference type="Proteomes" id="UP000324705">
    <property type="component" value="Chromosome 4A"/>
</dbReference>
<evidence type="ECO:0000313" key="2">
    <source>
        <dbReference type="EMBL" id="VAH86943.1"/>
    </source>
</evidence>
<evidence type="ECO:0000256" key="1">
    <source>
        <dbReference type="SAM" id="MobiDB-lite"/>
    </source>
</evidence>
<dbReference type="Gramene" id="TRITD4Av1G001590.1">
    <property type="protein sequence ID" value="TRITD4Av1G001590.1"/>
    <property type="gene ID" value="TRITD4Av1G001590"/>
</dbReference>
<feature type="region of interest" description="Disordered" evidence="1">
    <location>
        <begin position="1"/>
        <end position="20"/>
    </location>
</feature>
<feature type="compositionally biased region" description="Pro residues" evidence="1">
    <location>
        <begin position="38"/>
        <end position="48"/>
    </location>
</feature>
<proteinExistence type="predicted"/>
<protein>
    <submittedName>
        <fullName evidence="2">Uncharacterized protein</fullName>
    </submittedName>
</protein>
<keyword evidence="3" id="KW-1185">Reference proteome</keyword>
<feature type="compositionally biased region" description="Low complexity" evidence="1">
    <location>
        <begin position="78"/>
        <end position="101"/>
    </location>
</feature>